<dbReference type="InterPro" id="IPR036415">
    <property type="entry name" value="Lamin_tail_dom_sf"/>
</dbReference>
<dbReference type="InterPro" id="IPR019268">
    <property type="entry name" value="DUF2278"/>
</dbReference>
<dbReference type="Pfam" id="PF10042">
    <property type="entry name" value="DUF2278"/>
    <property type="match status" value="1"/>
</dbReference>
<organism evidence="2 3">
    <name type="scientific">Actinoplanes sichuanensis</name>
    <dbReference type="NCBI Taxonomy" id="512349"/>
    <lineage>
        <taxon>Bacteria</taxon>
        <taxon>Bacillati</taxon>
        <taxon>Actinomycetota</taxon>
        <taxon>Actinomycetes</taxon>
        <taxon>Micromonosporales</taxon>
        <taxon>Micromonosporaceae</taxon>
        <taxon>Actinoplanes</taxon>
    </lineage>
</organism>
<dbReference type="RefSeq" id="WP_317787410.1">
    <property type="nucleotide sequence ID" value="NZ_AP028461.1"/>
</dbReference>
<evidence type="ECO:0000256" key="1">
    <source>
        <dbReference type="SAM" id="MobiDB-lite"/>
    </source>
</evidence>
<sequence>MPLKRYGVLRAAVIDRRLETDDTPHYQIHLRAAGVDYRAAVNVRSQLAPPDLLYLGIDDFDHPILEQVRRLPDGFTEVESRRGGVAIDFIRGNLFDRFAMRPVPTTKPGPDNDLGEFLDHYVQKAQGDPEARAYVFGEPWGPEPKSDKIFGFRPGNGIHDVHMNQGNRGKFAGDNGVFQDGALLLHFPGADTWVAIFLAFQSQVMHTDDITGHPARELPDAGPAPQPSPSEPDHLVRVVAALVNPPGPAPEPETVTLLNASPGRIDLTGWSLVDSAGGRQPLAGELAAGAVTQVPVVTPVQLGNGGGTLTLLDARGLKVDGVAWTAGQGRREGWSVVF</sequence>
<proteinExistence type="predicted"/>
<feature type="compositionally biased region" description="Basic and acidic residues" evidence="1">
    <location>
        <begin position="210"/>
        <end position="219"/>
    </location>
</feature>
<dbReference type="EMBL" id="JBHTMK010000031">
    <property type="protein sequence ID" value="MFD1368003.1"/>
    <property type="molecule type" value="Genomic_DNA"/>
</dbReference>
<keyword evidence="3" id="KW-1185">Reference proteome</keyword>
<reference evidence="3" key="1">
    <citation type="journal article" date="2019" name="Int. J. Syst. Evol. Microbiol.">
        <title>The Global Catalogue of Microorganisms (GCM) 10K type strain sequencing project: providing services to taxonomists for standard genome sequencing and annotation.</title>
        <authorList>
            <consortium name="The Broad Institute Genomics Platform"/>
            <consortium name="The Broad Institute Genome Sequencing Center for Infectious Disease"/>
            <person name="Wu L."/>
            <person name="Ma J."/>
        </authorList>
    </citation>
    <scope>NUCLEOTIDE SEQUENCE [LARGE SCALE GENOMIC DNA]</scope>
    <source>
        <strain evidence="3">CCM 7526</strain>
    </source>
</reference>
<name>A0ABW4ABS9_9ACTN</name>
<gene>
    <name evidence="2" type="ORF">ACFQ5G_21840</name>
</gene>
<protein>
    <submittedName>
        <fullName evidence="2">DUF2278 family protein</fullName>
    </submittedName>
</protein>
<accession>A0ABW4ABS9</accession>
<dbReference type="Proteomes" id="UP001597183">
    <property type="component" value="Unassembled WGS sequence"/>
</dbReference>
<feature type="region of interest" description="Disordered" evidence="1">
    <location>
        <begin position="210"/>
        <end position="232"/>
    </location>
</feature>
<dbReference type="SUPFAM" id="SSF74853">
    <property type="entry name" value="Lamin A/C globular tail domain"/>
    <property type="match status" value="1"/>
</dbReference>
<comment type="caution">
    <text evidence="2">The sequence shown here is derived from an EMBL/GenBank/DDBJ whole genome shotgun (WGS) entry which is preliminary data.</text>
</comment>
<evidence type="ECO:0000313" key="3">
    <source>
        <dbReference type="Proteomes" id="UP001597183"/>
    </source>
</evidence>
<evidence type="ECO:0000313" key="2">
    <source>
        <dbReference type="EMBL" id="MFD1368003.1"/>
    </source>
</evidence>